<feature type="compositionally biased region" description="Polar residues" evidence="4">
    <location>
        <begin position="551"/>
        <end position="579"/>
    </location>
</feature>
<sequence length="2067" mass="225489">MPAPPLPKKQPHSGPHLDQQCPTVNVASSENLRNSVLGPPRGLSEIHPQAVSVLREQEPCTCAIMHLWVKALVFGHAMEMTLFLWVHYITLQMPPGSDATLPAWPQSSRSPDGHPHSSTNENTAQITALYVRTGSTVQAAAHLYRAAGFCLSIGSKVPRCRVNCGVSFDPQIPALESYSGGYLWWSMSIDVLKMIRLSETGEQSQLAGPYFPKDCINHPSWLPSSSRQERIDLLLAGHMTRSWFRLRVSQWPVESNPSYYRFLMKRTPRTFNHSEACATGIGWFNVDKATDMMLSVHFMCFLSLLSLCAHDHIAEHRHGLCRLGTFLQVAGRQQGGTEGETEEKKCERRGERRERGKQRVRGGGKRAGTDKVAHMGAVLSWMLVQACALVTITAVFSGLWSAQEALEDSANDNEHLEDEDRGRDTPEWGNQTQDSVDECCDSRAWHSDTFSDLCSDGEDCYSTLLGAEDSYLGWHLESSYHPLECRSRHRERSPRDTGTHCTEAHLGKATETDCTQIHGRNSTETDCTENTDTSKTNIHSTDRIGFDSPEGHSSTNTETHYTVRNNKNTPSTETLTIGSHSPDVCSTDIRTETNNRGAHNTETELTQDSSTEAHCKQSTEPYNPEQHNRTAHSTEVHCIETSSTETHNTETKNTRTLHADTIITETHWGHTPDPCEGDSIETHLQTHDCLTETQEQVSSASFLLQTVCKDIFAGGAPGNSKLSRPDKSVNRIAFKTLTEEAGHPLLITAGIPDTAQSPSEQEGADRDSPGVCFAAEYSEVDVASPAHLCIAPAEEEEPQQSYLRPPQGFGSEDTTEIHQLISELLGSLSDSIKEEGIQGRVPLTPPPSNPHGQVSADEGQKACPVSPCGDTDIIRSDGSGLVDSSALKSYASLGEERADAVLHPLGQECDRICLSVPWAQSTKSAHCPPESLESAFELSDRPVLHSIEKAHSTLGSQTGAFERSHVPVQPSTESVDHAPGSLTDASDISDSPILHSIANAQGLASSSLTYISLELSGVLHSSDCDLNASQTELKSDTGEVSIENTEPDSIKNTDPLRGDIVKNIASELEDIPVRSVEITLGNQTTLCEQSRLVQLELNRVSECLSKCQSDTNNNTKTSEKPCSSSPLTLPTVSIREQSAVQVSGHSQDNEAAELVAVTPSPSALQNTLDGNIITLSTTAEVDNLPVTQDQGPSRHSVDCDELQGCKFDPSEVEELEKFHQQGVLDGNSVASQNPHTYSSILLPHADTSLGDCTEVSDVRTADRISNSLPNLRSSDPESSGDERLESLACYLESRGILLHTVEAGEEVRTADLLPETLGDCVLAEEQSDTIHISLQSQDKSVAIEGHLDPDAHLSLPPGKSLEPILESDYSQDNSFIVEEDNSEGEGKGKVTTGTEPCSEDRSSTPFCLDSVREDSSSVDSEQQLTSTHDPEDQKAMTLLNGDMASERHRSPTVVSQDLDTTSTNSEEMEENSSFLGSTASLHKSSKAKGTKGSPTSKSSKFSVFSKMPSFRKGKAVVREGKGRKDSQDTAMERGEEVKDAALLYKLHTPFYRSHLSQNALQLKEVEQQGDNSDDEVFCKDDVLNQTVERAFGVSRLNHNGDEHGFCPSTPRTKHVQQLYQQSACDSGDTVSSPETPPPTEGLGYKRSKSSDSLSLRLRFAQAHKSLSSFFESRAADKENDEEEQPRSEGSRARTKHAHRKLKRAKEAELLKRALSVSDTDGANSGRGGDSPAWDSPSPQDSPASLRAMRHTDPLSKRAVLQDSARDSPRESRSEGRRRRGLPNGLKVSCPSPDSSQPSSDESETPPPEESSSLSPTSPSASATLSGQLTPTWDIPLRPMSPKPQSPRPGGPRRSFRYPSSRASTMSLIMLGQGASAEGLSDPPEKPKTLKPRAAPLVSLNPPDMDCQRQERVDGQSHISLVTSMSVNEFEEASKTASLDRRACDRGRRAVAEIGGSAILQRPRAESNPCPGARQGTGRRRRCCSDDLWIEEEKSRKRKLARTAQASLGRLSGQLPGEPEEARARLSLTTMEAFPSLPLKSHSFSHSTPIGLDCLGWRQRISFPSEYL</sequence>
<keyword evidence="6" id="KW-1185">Reference proteome</keyword>
<evidence type="ECO:0000313" key="5">
    <source>
        <dbReference type="EMBL" id="KAG9351070.1"/>
    </source>
</evidence>
<organism evidence="5 6">
    <name type="scientific">Albula glossodonta</name>
    <name type="common">roundjaw bonefish</name>
    <dbReference type="NCBI Taxonomy" id="121402"/>
    <lineage>
        <taxon>Eukaryota</taxon>
        <taxon>Metazoa</taxon>
        <taxon>Chordata</taxon>
        <taxon>Craniata</taxon>
        <taxon>Vertebrata</taxon>
        <taxon>Euteleostomi</taxon>
        <taxon>Actinopterygii</taxon>
        <taxon>Neopterygii</taxon>
        <taxon>Teleostei</taxon>
        <taxon>Albuliformes</taxon>
        <taxon>Albulidae</taxon>
        <taxon>Albula</taxon>
    </lineage>
</organism>
<feature type="region of interest" description="Disordered" evidence="4">
    <location>
        <begin position="1596"/>
        <end position="1647"/>
    </location>
</feature>
<dbReference type="Proteomes" id="UP000824540">
    <property type="component" value="Unassembled WGS sequence"/>
</dbReference>
<feature type="compositionally biased region" description="Basic and acidic residues" evidence="4">
    <location>
        <begin position="1516"/>
        <end position="1532"/>
    </location>
</feature>
<feature type="compositionally biased region" description="Basic residues" evidence="4">
    <location>
        <begin position="355"/>
        <end position="364"/>
    </location>
</feature>
<feature type="region of interest" description="Disordered" evidence="4">
    <location>
        <begin position="409"/>
        <end position="435"/>
    </location>
</feature>
<feature type="compositionally biased region" description="Basic and acidic residues" evidence="4">
    <location>
        <begin position="342"/>
        <end position="354"/>
    </location>
</feature>
<keyword evidence="3" id="KW-0344">Guanine-nucleotide releasing factor</keyword>
<evidence type="ECO:0000256" key="1">
    <source>
        <dbReference type="ARBA" id="ARBA00004496"/>
    </source>
</evidence>
<feature type="compositionally biased region" description="Basic and acidic residues" evidence="4">
    <location>
        <begin position="1763"/>
        <end position="1774"/>
    </location>
</feature>
<feature type="compositionally biased region" description="Low complexity" evidence="4">
    <location>
        <begin position="1490"/>
        <end position="1508"/>
    </location>
</feature>
<feature type="compositionally biased region" description="Low complexity" evidence="4">
    <location>
        <begin position="1790"/>
        <end position="1799"/>
    </location>
</feature>
<name>A0A8T2PG18_9TELE</name>
<feature type="compositionally biased region" description="Pro residues" evidence="4">
    <location>
        <begin position="1838"/>
        <end position="1849"/>
    </location>
</feature>
<feature type="compositionally biased region" description="Polar residues" evidence="4">
    <location>
        <begin position="592"/>
        <end position="610"/>
    </location>
</feature>
<feature type="region of interest" description="Disordered" evidence="4">
    <location>
        <begin position="841"/>
        <end position="862"/>
    </location>
</feature>
<feature type="region of interest" description="Disordered" evidence="4">
    <location>
        <begin position="1379"/>
        <end position="1532"/>
    </location>
</feature>
<dbReference type="PANTHER" id="PTHR47544:SF3">
    <property type="entry name" value="RHO GUANINE NUCLEOTIDE EXCHANGE FACTOR 4 ISOFORM X1"/>
    <property type="match status" value="1"/>
</dbReference>
<dbReference type="OrthoDB" id="660555at2759"/>
<feature type="compositionally biased region" description="Polar residues" evidence="4">
    <location>
        <begin position="521"/>
        <end position="539"/>
    </location>
</feature>
<dbReference type="GO" id="GO:0005737">
    <property type="term" value="C:cytoplasm"/>
    <property type="evidence" value="ECO:0007669"/>
    <property type="project" value="UniProtKB-SubCell"/>
</dbReference>
<evidence type="ECO:0000256" key="2">
    <source>
        <dbReference type="ARBA" id="ARBA00022490"/>
    </source>
</evidence>
<feature type="region of interest" description="Disordered" evidence="4">
    <location>
        <begin position="100"/>
        <end position="120"/>
    </location>
</feature>
<evidence type="ECO:0000313" key="6">
    <source>
        <dbReference type="Proteomes" id="UP000824540"/>
    </source>
</evidence>
<feature type="compositionally biased region" description="Basic residues" evidence="4">
    <location>
        <begin position="1692"/>
        <end position="1703"/>
    </location>
</feature>
<feature type="compositionally biased region" description="Polar residues" evidence="4">
    <location>
        <begin position="105"/>
        <end position="120"/>
    </location>
</feature>
<comment type="caution">
    <text evidence="5">The sequence shown here is derived from an EMBL/GenBank/DDBJ whole genome shotgun (WGS) entry which is preliminary data.</text>
</comment>
<feature type="compositionally biased region" description="Polar residues" evidence="4">
    <location>
        <begin position="1615"/>
        <end position="1630"/>
    </location>
</feature>
<gene>
    <name evidence="5" type="ORF">JZ751_024960</name>
</gene>
<feature type="region of interest" description="Disordered" evidence="4">
    <location>
        <begin position="965"/>
        <end position="986"/>
    </location>
</feature>
<dbReference type="EMBL" id="JAFBMS010000007">
    <property type="protein sequence ID" value="KAG9351070.1"/>
    <property type="molecule type" value="Genomic_DNA"/>
</dbReference>
<feature type="region of interest" description="Disordered" evidence="4">
    <location>
        <begin position="332"/>
        <end position="368"/>
    </location>
</feature>
<feature type="compositionally biased region" description="Low complexity" evidence="4">
    <location>
        <begin position="1809"/>
        <end position="1825"/>
    </location>
</feature>
<keyword evidence="2" id="KW-0963">Cytoplasm</keyword>
<feature type="region of interest" description="Disordered" evidence="4">
    <location>
        <begin position="521"/>
        <end position="630"/>
    </location>
</feature>
<accession>A0A8T2PG18</accession>
<reference evidence="5" key="1">
    <citation type="thesis" date="2021" institute="BYU ScholarsArchive" country="Provo, UT, USA">
        <title>Applications of and Algorithms for Genome Assembly and Genomic Analyses with an Emphasis on Marine Teleosts.</title>
        <authorList>
            <person name="Pickett B.D."/>
        </authorList>
    </citation>
    <scope>NUCLEOTIDE SEQUENCE</scope>
    <source>
        <strain evidence="5">HI-2016</strain>
    </source>
</reference>
<comment type="subcellular location">
    <subcellularLocation>
        <location evidence="1">Cytoplasm</location>
    </subcellularLocation>
</comment>
<feature type="region of interest" description="Disordered" evidence="4">
    <location>
        <begin position="1670"/>
        <end position="1905"/>
    </location>
</feature>
<evidence type="ECO:0000256" key="3">
    <source>
        <dbReference type="ARBA" id="ARBA00022658"/>
    </source>
</evidence>
<proteinExistence type="predicted"/>
<evidence type="ECO:0000256" key="4">
    <source>
        <dbReference type="SAM" id="MobiDB-lite"/>
    </source>
</evidence>
<dbReference type="PANTHER" id="PTHR47544">
    <property type="entry name" value="RHO GUANINE NUCLEOTIDE EXCHANGE FACTOR 4"/>
    <property type="match status" value="1"/>
</dbReference>
<feature type="compositionally biased region" description="Basic and acidic residues" evidence="4">
    <location>
        <begin position="412"/>
        <end position="426"/>
    </location>
</feature>
<dbReference type="GO" id="GO:0005085">
    <property type="term" value="F:guanyl-nucleotide exchange factor activity"/>
    <property type="evidence" value="ECO:0007669"/>
    <property type="project" value="UniProtKB-KW"/>
</dbReference>
<protein>
    <submittedName>
        <fullName evidence="5">Uncharacterized protein</fullName>
    </submittedName>
</protein>